<gene>
    <name evidence="1" type="ORF">G9Q37_19990</name>
</gene>
<reference evidence="1 2" key="1">
    <citation type="submission" date="2020-03" db="EMBL/GenBank/DDBJ databases">
        <title>Hydrogenophaga sp. nov. isolated from cyanobacterial mat.</title>
        <authorList>
            <person name="Thorat V."/>
            <person name="Kirdat K."/>
            <person name="Tiwarekar B."/>
            <person name="Costa E.D."/>
            <person name="Yadav A."/>
        </authorList>
    </citation>
    <scope>NUCLEOTIDE SEQUENCE [LARGE SCALE GENOMIC DNA]</scope>
    <source>
        <strain evidence="1 2">BA0156</strain>
    </source>
</reference>
<dbReference type="AlphaFoldDB" id="A0A6G8IM35"/>
<dbReference type="EMBL" id="CP049989">
    <property type="protein sequence ID" value="QIM54272.1"/>
    <property type="molecule type" value="Genomic_DNA"/>
</dbReference>
<accession>A0A6G8IM35</accession>
<evidence type="ECO:0000313" key="1">
    <source>
        <dbReference type="EMBL" id="QIM54272.1"/>
    </source>
</evidence>
<proteinExistence type="predicted"/>
<evidence type="ECO:0000313" key="2">
    <source>
        <dbReference type="Proteomes" id="UP000503162"/>
    </source>
</evidence>
<sequence length="65" mass="7178">MADLMLDSARRLQAAGAAFRVCPDNTIHEAMPLVRPGDAERDELGRLTMDELVMGVFRHALAQAR</sequence>
<name>A0A6G8IM35_9BURK</name>
<dbReference type="KEGG" id="hcz:G9Q37_19990"/>
<protein>
    <submittedName>
        <fullName evidence="1">Uncharacterized protein</fullName>
    </submittedName>
</protein>
<dbReference type="Proteomes" id="UP000503162">
    <property type="component" value="Chromosome"/>
</dbReference>
<keyword evidence="2" id="KW-1185">Reference proteome</keyword>
<dbReference type="RefSeq" id="WP_166230083.1">
    <property type="nucleotide sequence ID" value="NZ_CP049989.1"/>
</dbReference>
<organism evidence="1 2">
    <name type="scientific">Hydrogenophaga crocea</name>
    <dbReference type="NCBI Taxonomy" id="2716225"/>
    <lineage>
        <taxon>Bacteria</taxon>
        <taxon>Pseudomonadati</taxon>
        <taxon>Pseudomonadota</taxon>
        <taxon>Betaproteobacteria</taxon>
        <taxon>Burkholderiales</taxon>
        <taxon>Comamonadaceae</taxon>
        <taxon>Hydrogenophaga</taxon>
    </lineage>
</organism>